<name>A0ABR1W790_9PEZI</name>
<dbReference type="Pfam" id="PF22980">
    <property type="entry name" value="Myb_DNA-bind_8"/>
    <property type="match status" value="1"/>
</dbReference>
<proteinExistence type="predicted"/>
<gene>
    <name evidence="3" type="ORF">PG996_004219</name>
</gene>
<dbReference type="InterPro" id="IPR054505">
    <property type="entry name" value="Myb_DNA-bind_8"/>
</dbReference>
<feature type="region of interest" description="Disordered" evidence="1">
    <location>
        <begin position="65"/>
        <end position="87"/>
    </location>
</feature>
<comment type="caution">
    <text evidence="3">The sequence shown here is derived from an EMBL/GenBank/DDBJ whole genome shotgun (WGS) entry which is preliminary data.</text>
</comment>
<organism evidence="3 4">
    <name type="scientific">Apiospora saccharicola</name>
    <dbReference type="NCBI Taxonomy" id="335842"/>
    <lineage>
        <taxon>Eukaryota</taxon>
        <taxon>Fungi</taxon>
        <taxon>Dikarya</taxon>
        <taxon>Ascomycota</taxon>
        <taxon>Pezizomycotina</taxon>
        <taxon>Sordariomycetes</taxon>
        <taxon>Xylariomycetidae</taxon>
        <taxon>Amphisphaeriales</taxon>
        <taxon>Apiosporaceae</taxon>
        <taxon>Apiospora</taxon>
    </lineage>
</organism>
<protein>
    <recommendedName>
        <fullName evidence="2">Myb-like DNA-binding domain-containing protein</fullName>
    </recommendedName>
</protein>
<keyword evidence="4" id="KW-1185">Reference proteome</keyword>
<sequence length="254" mass="27998">MSNNDNAMTRFLFAILKQKNLKDIDWNAVARDPILSQEITNGHAARMRYSRFRQAMLGLEPKPRNKTVAEKDKHRITKSKKAPKAKREEIVKSELTITPANCASPSEPPTPKIKQEMAQSPYDSRFTPGPASAASSPAMPHVIQPRLLTPCSDTDGFAPTAQGMTSSPAPEMFSTRGPFDFAAPHYGNEPSAAWPQGPMFPSFHTTFEFDPINLTCGYSHVHPHTDAPQHSHGPAESEEGGVGIKHEIWEDPCV</sequence>
<evidence type="ECO:0000313" key="3">
    <source>
        <dbReference type="EMBL" id="KAK8078049.1"/>
    </source>
</evidence>
<dbReference type="Proteomes" id="UP001446871">
    <property type="component" value="Unassembled WGS sequence"/>
</dbReference>
<reference evidence="3 4" key="1">
    <citation type="submission" date="2023-01" db="EMBL/GenBank/DDBJ databases">
        <title>Analysis of 21 Apiospora genomes using comparative genomics revels a genus with tremendous synthesis potential of carbohydrate active enzymes and secondary metabolites.</title>
        <authorList>
            <person name="Sorensen T."/>
        </authorList>
    </citation>
    <scope>NUCLEOTIDE SEQUENCE [LARGE SCALE GENOMIC DNA]</scope>
    <source>
        <strain evidence="3 4">CBS 83171</strain>
    </source>
</reference>
<feature type="compositionally biased region" description="Basic residues" evidence="1">
    <location>
        <begin position="74"/>
        <end position="84"/>
    </location>
</feature>
<dbReference type="EMBL" id="JAQQWM010000002">
    <property type="protein sequence ID" value="KAK8078049.1"/>
    <property type="molecule type" value="Genomic_DNA"/>
</dbReference>
<accession>A0ABR1W790</accession>
<evidence type="ECO:0000256" key="1">
    <source>
        <dbReference type="SAM" id="MobiDB-lite"/>
    </source>
</evidence>
<evidence type="ECO:0000259" key="2">
    <source>
        <dbReference type="Pfam" id="PF22980"/>
    </source>
</evidence>
<evidence type="ECO:0000313" key="4">
    <source>
        <dbReference type="Proteomes" id="UP001446871"/>
    </source>
</evidence>
<feature type="domain" description="Myb-like DNA-binding" evidence="2">
    <location>
        <begin position="8"/>
        <end position="56"/>
    </location>
</feature>